<evidence type="ECO:0000256" key="2">
    <source>
        <dbReference type="ARBA" id="ARBA00022782"/>
    </source>
</evidence>
<evidence type="ECO:0000313" key="18">
    <source>
        <dbReference type="Xenbase" id="XB-GENE-6487236"/>
    </source>
</evidence>
<dbReference type="SMART" id="SM00389">
    <property type="entry name" value="HOX"/>
    <property type="match status" value="1"/>
</dbReference>
<proteinExistence type="inferred from homology"/>
<evidence type="ECO:0000256" key="4">
    <source>
        <dbReference type="ARBA" id="ARBA00023125"/>
    </source>
</evidence>
<keyword evidence="4 12" id="KW-0238">DNA-binding</keyword>
<evidence type="ECO:0000256" key="3">
    <source>
        <dbReference type="ARBA" id="ARBA00023015"/>
    </source>
</evidence>
<evidence type="ECO:0000256" key="1">
    <source>
        <dbReference type="ARBA" id="ARBA00004123"/>
    </source>
</evidence>
<keyword evidence="16" id="KW-1185">Reference proteome</keyword>
<dbReference type="PANTHER" id="PTHR46808:SF1">
    <property type="entry name" value="H2.0-LIKE HOMEOBOX PROTEIN"/>
    <property type="match status" value="1"/>
</dbReference>
<dbReference type="Pfam" id="PF00046">
    <property type="entry name" value="Homeodomain"/>
    <property type="match status" value="1"/>
</dbReference>
<evidence type="ECO:0000256" key="11">
    <source>
        <dbReference type="ARBA" id="ARBA00081876"/>
    </source>
</evidence>
<accession>A0A8J0V9I3</accession>
<dbReference type="CDD" id="cd00086">
    <property type="entry name" value="homeodomain"/>
    <property type="match status" value="1"/>
</dbReference>
<evidence type="ECO:0000256" key="12">
    <source>
        <dbReference type="PROSITE-ProRule" id="PRU00108"/>
    </source>
</evidence>
<dbReference type="PRINTS" id="PR00031">
    <property type="entry name" value="HTHREPRESSR"/>
</dbReference>
<feature type="compositionally biased region" description="Basic and acidic residues" evidence="14">
    <location>
        <begin position="234"/>
        <end position="253"/>
    </location>
</feature>
<dbReference type="SUPFAM" id="SSF46689">
    <property type="entry name" value="Homeodomain-like"/>
    <property type="match status" value="1"/>
</dbReference>
<feature type="compositionally biased region" description="Polar residues" evidence="14">
    <location>
        <begin position="296"/>
        <end position="310"/>
    </location>
</feature>
<evidence type="ECO:0000256" key="9">
    <source>
        <dbReference type="ARBA" id="ARBA00056583"/>
    </source>
</evidence>
<comment type="function">
    <text evidence="9">Transcription factor required for TBX21/T-bet-dependent maturation of Th1 cells as well as maintenance of Th1-specific gene expression. Involved in embryogenesis and hematopoiesis.</text>
</comment>
<evidence type="ECO:0000256" key="6">
    <source>
        <dbReference type="ARBA" id="ARBA00023163"/>
    </source>
</evidence>
<dbReference type="GO" id="GO:0030154">
    <property type="term" value="P:cell differentiation"/>
    <property type="evidence" value="ECO:0007669"/>
    <property type="project" value="UniProtKB-KW"/>
</dbReference>
<keyword evidence="2" id="KW-0221">Differentiation</keyword>
<dbReference type="InterPro" id="IPR001356">
    <property type="entry name" value="HD"/>
</dbReference>
<reference evidence="17" key="1">
    <citation type="submission" date="2025-08" db="UniProtKB">
        <authorList>
            <consortium name="RefSeq"/>
        </authorList>
    </citation>
    <scope>IDENTIFICATION</scope>
    <source>
        <strain evidence="17">J_2021</strain>
        <tissue evidence="17">Erythrocytes</tissue>
    </source>
</reference>
<dbReference type="InterPro" id="IPR000047">
    <property type="entry name" value="HTH_motif"/>
</dbReference>
<protein>
    <recommendedName>
        <fullName evidence="10">H2.0-like homeobox protein</fullName>
    </recommendedName>
    <alternativeName>
        <fullName evidence="11">Homeobox protein HLX1</fullName>
    </alternativeName>
</protein>
<comment type="similarity">
    <text evidence="8">Belongs to the H2.0 homeobox family.</text>
</comment>
<dbReference type="FunFam" id="1.10.10.60:FF:000249">
    <property type="entry name" value="H2.0-like homeobox protein"/>
    <property type="match status" value="1"/>
</dbReference>
<evidence type="ECO:0000256" key="8">
    <source>
        <dbReference type="ARBA" id="ARBA00038504"/>
    </source>
</evidence>
<evidence type="ECO:0000256" key="5">
    <source>
        <dbReference type="ARBA" id="ARBA00023155"/>
    </source>
</evidence>
<gene>
    <name evidence="18" type="primary">hlx.L</name>
    <name evidence="17" type="synonym">LOC108716468</name>
</gene>
<evidence type="ECO:0000256" key="14">
    <source>
        <dbReference type="SAM" id="MobiDB-lite"/>
    </source>
</evidence>
<dbReference type="PRINTS" id="PR00024">
    <property type="entry name" value="HOMEOBOX"/>
</dbReference>
<dbReference type="Xenbase" id="XB-GENE-6487236">
    <property type="gene designation" value="hlx.L"/>
</dbReference>
<evidence type="ECO:0000256" key="7">
    <source>
        <dbReference type="ARBA" id="ARBA00023242"/>
    </source>
</evidence>
<dbReference type="GeneID" id="108716468"/>
<evidence type="ECO:0000259" key="15">
    <source>
        <dbReference type="PROSITE" id="PS50071"/>
    </source>
</evidence>
<organism evidence="16 17">
    <name type="scientific">Xenopus laevis</name>
    <name type="common">African clawed frog</name>
    <dbReference type="NCBI Taxonomy" id="8355"/>
    <lineage>
        <taxon>Eukaryota</taxon>
        <taxon>Metazoa</taxon>
        <taxon>Chordata</taxon>
        <taxon>Craniata</taxon>
        <taxon>Vertebrata</taxon>
        <taxon>Euteleostomi</taxon>
        <taxon>Amphibia</taxon>
        <taxon>Batrachia</taxon>
        <taxon>Anura</taxon>
        <taxon>Pipoidea</taxon>
        <taxon>Pipidae</taxon>
        <taxon>Xenopodinae</taxon>
        <taxon>Xenopus</taxon>
        <taxon>Xenopus</taxon>
    </lineage>
</organism>
<keyword evidence="5 12" id="KW-0371">Homeobox</keyword>
<dbReference type="PROSITE" id="PS50071">
    <property type="entry name" value="HOMEOBOX_2"/>
    <property type="match status" value="1"/>
</dbReference>
<name>A0A8J0V9I3_XENLA</name>
<dbReference type="GO" id="GO:0005634">
    <property type="term" value="C:nucleus"/>
    <property type="evidence" value="ECO:0007669"/>
    <property type="project" value="UniProtKB-SubCell"/>
</dbReference>
<feature type="domain" description="Homeobox" evidence="15">
    <location>
        <begin position="174"/>
        <end position="234"/>
    </location>
</feature>
<feature type="region of interest" description="Disordered" evidence="14">
    <location>
        <begin position="231"/>
        <end position="327"/>
    </location>
</feature>
<dbReference type="OrthoDB" id="6159439at2759"/>
<dbReference type="InterPro" id="IPR017970">
    <property type="entry name" value="Homeobox_CS"/>
</dbReference>
<dbReference type="PROSITE" id="PS00027">
    <property type="entry name" value="HOMEOBOX_1"/>
    <property type="match status" value="1"/>
</dbReference>
<dbReference type="Proteomes" id="UP000186698">
    <property type="component" value="Chromosome 5L"/>
</dbReference>
<dbReference type="GO" id="GO:0000981">
    <property type="term" value="F:DNA-binding transcription factor activity, RNA polymerase II-specific"/>
    <property type="evidence" value="ECO:0007669"/>
    <property type="project" value="InterPro"/>
</dbReference>
<evidence type="ECO:0000256" key="13">
    <source>
        <dbReference type="RuleBase" id="RU000682"/>
    </source>
</evidence>
<dbReference type="AGR" id="Xenbase:XB-GENE-6487236"/>
<keyword evidence="3" id="KW-0805">Transcription regulation</keyword>
<dbReference type="AlphaFoldDB" id="A0A8J0V9I3"/>
<feature type="DNA-binding region" description="Homeobox" evidence="12">
    <location>
        <begin position="176"/>
        <end position="235"/>
    </location>
</feature>
<dbReference type="Gene3D" id="1.10.10.60">
    <property type="entry name" value="Homeodomain-like"/>
    <property type="match status" value="1"/>
</dbReference>
<evidence type="ECO:0000256" key="10">
    <source>
        <dbReference type="ARBA" id="ARBA00070859"/>
    </source>
</evidence>
<comment type="subcellular location">
    <subcellularLocation>
        <location evidence="1 12 13">Nucleus</location>
    </subcellularLocation>
</comment>
<sequence>MYATGLAPFYASSHLNLWPAYCTGAAASGAVGFAALDTAKKPSFCIADILHAGDPDSPPCSSALTVGVMHPAQYQSAAGSPLRPTPVTPESGFHHRLSPLPHYQPHRALSLCTNNSGRARMHGSSLPAPSSKDLKFGIDRILSAEFDPKVKEGNTLRGPYAVLTKDTMPQTYKRKRSWSRAVFSNLQRKGLEKRFEVQKYVTKPDRKQLAAMLGLTDAQVKVWFQNRRMKWRHSKEAQAQKDKEKEEEAEKPEAPCSGEVHMDRSISPYRSEGESESSECESLDMMPSDNERTETPSEPQPTSVIKSSPQHCAPLSEAPTPPSPPLQ</sequence>
<dbReference type="PANTHER" id="PTHR46808">
    <property type="entry name" value="H2.0-LIKE HOMEOBOX PROTEIN"/>
    <property type="match status" value="1"/>
</dbReference>
<dbReference type="InterPro" id="IPR052497">
    <property type="entry name" value="H2.0_Homeobox_TF"/>
</dbReference>
<dbReference type="CTD" id="108716468"/>
<keyword evidence="7 12" id="KW-0539">Nucleus</keyword>
<evidence type="ECO:0000313" key="17">
    <source>
        <dbReference type="RefSeq" id="XP_018118114.1"/>
    </source>
</evidence>
<dbReference type="GO" id="GO:0043565">
    <property type="term" value="F:sequence-specific DNA binding"/>
    <property type="evidence" value="ECO:0007669"/>
    <property type="project" value="TreeGrafter"/>
</dbReference>
<keyword evidence="6" id="KW-0804">Transcription</keyword>
<dbReference type="InterPro" id="IPR020479">
    <property type="entry name" value="HD_metazoa"/>
</dbReference>
<dbReference type="InterPro" id="IPR009057">
    <property type="entry name" value="Homeodomain-like_sf"/>
</dbReference>
<evidence type="ECO:0000313" key="16">
    <source>
        <dbReference type="Proteomes" id="UP000186698"/>
    </source>
</evidence>
<dbReference type="RefSeq" id="XP_018118114.1">
    <property type="nucleotide sequence ID" value="XM_018262625.2"/>
</dbReference>